<reference evidence="9 10" key="1">
    <citation type="journal article" date="2017" name="Gigascience">
        <title>Genome sequence of the small brown planthopper, Laodelphax striatellus.</title>
        <authorList>
            <person name="Zhu J."/>
            <person name="Jiang F."/>
            <person name="Wang X."/>
            <person name="Yang P."/>
            <person name="Bao Y."/>
            <person name="Zhao W."/>
            <person name="Wang W."/>
            <person name="Lu H."/>
            <person name="Wang Q."/>
            <person name="Cui N."/>
            <person name="Li J."/>
            <person name="Chen X."/>
            <person name="Luo L."/>
            <person name="Yu J."/>
            <person name="Kang L."/>
            <person name="Cui F."/>
        </authorList>
    </citation>
    <scope>NUCLEOTIDE SEQUENCE [LARGE SCALE GENOMIC DNA]</scope>
    <source>
        <strain evidence="9">Lst14</strain>
    </source>
</reference>
<feature type="compositionally biased region" description="Polar residues" evidence="8">
    <location>
        <begin position="122"/>
        <end position="135"/>
    </location>
</feature>
<dbReference type="InParanoid" id="A0A482WTM2"/>
<dbReference type="GO" id="GO:0005737">
    <property type="term" value="C:cytoplasm"/>
    <property type="evidence" value="ECO:0007669"/>
    <property type="project" value="UniProtKB-SubCell"/>
</dbReference>
<evidence type="ECO:0000256" key="7">
    <source>
        <dbReference type="RuleBase" id="RU368003"/>
    </source>
</evidence>
<dbReference type="Proteomes" id="UP000291343">
    <property type="component" value="Unassembled WGS sequence"/>
</dbReference>
<evidence type="ECO:0000256" key="1">
    <source>
        <dbReference type="ARBA" id="ARBA00004123"/>
    </source>
</evidence>
<dbReference type="GO" id="GO:0005730">
    <property type="term" value="C:nucleolus"/>
    <property type="evidence" value="ECO:0007669"/>
    <property type="project" value="UniProtKB-SubCell"/>
</dbReference>
<dbReference type="GO" id="GO:0003723">
    <property type="term" value="F:RNA binding"/>
    <property type="evidence" value="ECO:0007669"/>
    <property type="project" value="UniProtKB-UniRule"/>
</dbReference>
<comment type="function">
    <text evidence="7">Plays a role in the recruitment of the exosome to pre-rRNA to mediate the 3'-5' end processing of the 5.8S rRNA.</text>
</comment>
<accession>A0A482WTM2</accession>
<evidence type="ECO:0000313" key="10">
    <source>
        <dbReference type="Proteomes" id="UP000291343"/>
    </source>
</evidence>
<dbReference type="InterPro" id="IPR011082">
    <property type="entry name" value="Exosome-assoc_fac/DNA_repair"/>
</dbReference>
<dbReference type="PANTHER" id="PTHR15341:SF3">
    <property type="entry name" value="NUCLEAR NUCLEIC ACID-BINDING PROTEIN C1D"/>
    <property type="match status" value="1"/>
</dbReference>
<dbReference type="Pfam" id="PF04000">
    <property type="entry name" value="Sas10_Utp3"/>
    <property type="match status" value="1"/>
</dbReference>
<dbReference type="PANTHER" id="PTHR15341">
    <property type="entry name" value="SUN-COR STEROID HORMONE RECEPTOR CO-REPRESSOR"/>
    <property type="match status" value="1"/>
</dbReference>
<dbReference type="AlphaFoldDB" id="A0A482WTM2"/>
<evidence type="ECO:0000256" key="5">
    <source>
        <dbReference type="ARBA" id="ARBA00022884"/>
    </source>
</evidence>
<dbReference type="GO" id="GO:0003677">
    <property type="term" value="F:DNA binding"/>
    <property type="evidence" value="ECO:0007669"/>
    <property type="project" value="UniProtKB-KW"/>
</dbReference>
<name>A0A482WTM2_LAOST</name>
<keyword evidence="10" id="KW-1185">Reference proteome</keyword>
<comment type="subcellular location">
    <subcellularLocation>
        <location evidence="7">Cytoplasm</location>
    </subcellularLocation>
    <subcellularLocation>
        <location evidence="7">Nucleus</location>
        <location evidence="7">Nucleolus</location>
    </subcellularLocation>
    <subcellularLocation>
        <location evidence="1 7">Nucleus</location>
    </subcellularLocation>
</comment>
<dbReference type="OrthoDB" id="1421013at2759"/>
<keyword evidence="4 7" id="KW-0698">rRNA processing</keyword>
<dbReference type="STRING" id="195883.A0A482WTM2"/>
<dbReference type="InterPro" id="IPR007146">
    <property type="entry name" value="Sas10/Utp3/C1D"/>
</dbReference>
<dbReference type="GO" id="GO:0000460">
    <property type="term" value="P:maturation of 5.8S rRNA"/>
    <property type="evidence" value="ECO:0007669"/>
    <property type="project" value="TreeGrafter"/>
</dbReference>
<dbReference type="EMBL" id="QKKF02026138">
    <property type="protein sequence ID" value="RZF36622.1"/>
    <property type="molecule type" value="Genomic_DNA"/>
</dbReference>
<sequence>MDKRVKSTINKLHTKVELLKELLEKSDSINFDNDEDALAKKVGHDLFKSFTVTSLFWAYLKTQGVDPNEHPVKQELDRIKQYIAKSKVIHDRKFRPKVDQGASKRFVKHSLWKPKNKDELQNMKNSDGSKQQNTKIIFDDNEMDCEPVDQAS</sequence>
<feature type="region of interest" description="Disordered" evidence="8">
    <location>
        <begin position="117"/>
        <end position="152"/>
    </location>
</feature>
<evidence type="ECO:0000256" key="2">
    <source>
        <dbReference type="ARBA" id="ARBA00009154"/>
    </source>
</evidence>
<keyword evidence="6 7" id="KW-0539">Nucleus</keyword>
<evidence type="ECO:0000313" key="9">
    <source>
        <dbReference type="EMBL" id="RZF36622.1"/>
    </source>
</evidence>
<dbReference type="FunCoup" id="A0A482WTM2">
    <property type="interactions" value="215"/>
</dbReference>
<organism evidence="9 10">
    <name type="scientific">Laodelphax striatellus</name>
    <name type="common">Small brown planthopper</name>
    <name type="synonym">Delphax striatella</name>
    <dbReference type="NCBI Taxonomy" id="195883"/>
    <lineage>
        <taxon>Eukaryota</taxon>
        <taxon>Metazoa</taxon>
        <taxon>Ecdysozoa</taxon>
        <taxon>Arthropoda</taxon>
        <taxon>Hexapoda</taxon>
        <taxon>Insecta</taxon>
        <taxon>Pterygota</taxon>
        <taxon>Neoptera</taxon>
        <taxon>Paraneoptera</taxon>
        <taxon>Hemiptera</taxon>
        <taxon>Auchenorrhyncha</taxon>
        <taxon>Fulgoroidea</taxon>
        <taxon>Delphacidae</taxon>
        <taxon>Criomorphinae</taxon>
        <taxon>Laodelphax</taxon>
    </lineage>
</organism>
<comment type="similarity">
    <text evidence="2 7">Belongs to the C1D family.</text>
</comment>
<dbReference type="GO" id="GO:0000178">
    <property type="term" value="C:exosome (RNase complex)"/>
    <property type="evidence" value="ECO:0007669"/>
    <property type="project" value="TreeGrafter"/>
</dbReference>
<keyword evidence="7" id="KW-0963">Cytoplasm</keyword>
<proteinExistence type="inferred from homology"/>
<evidence type="ECO:0000256" key="4">
    <source>
        <dbReference type="ARBA" id="ARBA00022552"/>
    </source>
</evidence>
<protein>
    <recommendedName>
        <fullName evidence="3 7">Nuclear nucleic acid-binding protein C1D</fullName>
    </recommendedName>
</protein>
<keyword evidence="7" id="KW-0238">DNA-binding</keyword>
<evidence type="ECO:0000256" key="6">
    <source>
        <dbReference type="ARBA" id="ARBA00023242"/>
    </source>
</evidence>
<dbReference type="GO" id="GO:0010468">
    <property type="term" value="P:regulation of gene expression"/>
    <property type="evidence" value="ECO:0007669"/>
    <property type="project" value="TreeGrafter"/>
</dbReference>
<comment type="caution">
    <text evidence="9">The sequence shown here is derived from an EMBL/GenBank/DDBJ whole genome shotgun (WGS) entry which is preliminary data.</text>
</comment>
<comment type="subunit">
    <text evidence="7">Monomer and homodimer.</text>
</comment>
<gene>
    <name evidence="9" type="ORF">LSTR_LSTR007325</name>
</gene>
<feature type="compositionally biased region" description="Acidic residues" evidence="8">
    <location>
        <begin position="139"/>
        <end position="152"/>
    </location>
</feature>
<evidence type="ECO:0000256" key="8">
    <source>
        <dbReference type="SAM" id="MobiDB-lite"/>
    </source>
</evidence>
<dbReference type="SMR" id="A0A482WTM2"/>
<keyword evidence="5 7" id="KW-0694">RNA-binding</keyword>
<evidence type="ECO:0000256" key="3">
    <source>
        <dbReference type="ARBA" id="ARBA00015212"/>
    </source>
</evidence>